<reference evidence="1 3" key="1">
    <citation type="journal article" date="2012" name="Nature">
        <title>Algal genomes reveal evolutionary mosaicism and the fate of nucleomorphs.</title>
        <authorList>
            <consortium name="DOE Joint Genome Institute"/>
            <person name="Curtis B.A."/>
            <person name="Tanifuji G."/>
            <person name="Burki F."/>
            <person name="Gruber A."/>
            <person name="Irimia M."/>
            <person name="Maruyama S."/>
            <person name="Arias M.C."/>
            <person name="Ball S.G."/>
            <person name="Gile G.H."/>
            <person name="Hirakawa Y."/>
            <person name="Hopkins J.F."/>
            <person name="Kuo A."/>
            <person name="Rensing S.A."/>
            <person name="Schmutz J."/>
            <person name="Symeonidi A."/>
            <person name="Elias M."/>
            <person name="Eveleigh R.J."/>
            <person name="Herman E.K."/>
            <person name="Klute M.J."/>
            <person name="Nakayama T."/>
            <person name="Obornik M."/>
            <person name="Reyes-Prieto A."/>
            <person name="Armbrust E.V."/>
            <person name="Aves S.J."/>
            <person name="Beiko R.G."/>
            <person name="Coutinho P."/>
            <person name="Dacks J.B."/>
            <person name="Durnford D.G."/>
            <person name="Fast N.M."/>
            <person name="Green B.R."/>
            <person name="Grisdale C.J."/>
            <person name="Hempel F."/>
            <person name="Henrissat B."/>
            <person name="Hoppner M.P."/>
            <person name="Ishida K."/>
            <person name="Kim E."/>
            <person name="Koreny L."/>
            <person name="Kroth P.G."/>
            <person name="Liu Y."/>
            <person name="Malik S.B."/>
            <person name="Maier U.G."/>
            <person name="McRose D."/>
            <person name="Mock T."/>
            <person name="Neilson J.A."/>
            <person name="Onodera N.T."/>
            <person name="Poole A.M."/>
            <person name="Pritham E.J."/>
            <person name="Richards T.A."/>
            <person name="Rocap G."/>
            <person name="Roy S.W."/>
            <person name="Sarai C."/>
            <person name="Schaack S."/>
            <person name="Shirato S."/>
            <person name="Slamovits C.H."/>
            <person name="Spencer D.F."/>
            <person name="Suzuki S."/>
            <person name="Worden A.Z."/>
            <person name="Zauner S."/>
            <person name="Barry K."/>
            <person name="Bell C."/>
            <person name="Bharti A.K."/>
            <person name="Crow J.A."/>
            <person name="Grimwood J."/>
            <person name="Kramer R."/>
            <person name="Lindquist E."/>
            <person name="Lucas S."/>
            <person name="Salamov A."/>
            <person name="McFadden G.I."/>
            <person name="Lane C.E."/>
            <person name="Keeling P.J."/>
            <person name="Gray M.W."/>
            <person name="Grigoriev I.V."/>
            <person name="Archibald J.M."/>
        </authorList>
    </citation>
    <scope>NUCLEOTIDE SEQUENCE</scope>
    <source>
        <strain evidence="1 3">CCMP2712</strain>
    </source>
</reference>
<dbReference type="AlphaFoldDB" id="L1INL5"/>
<gene>
    <name evidence="1" type="ORF">GUITHDRAFT_144698</name>
</gene>
<dbReference type="GeneID" id="17294607"/>
<dbReference type="KEGG" id="gtt:GUITHDRAFT_144698"/>
<accession>L1INL5</accession>
<name>L1INL5_GUITC</name>
<dbReference type="HOGENOM" id="CLU_1491792_0_0_1"/>
<evidence type="ECO:0000313" key="2">
    <source>
        <dbReference type="EnsemblProtists" id="EKX37876"/>
    </source>
</evidence>
<sequence>MDNSVIRWHDLQRFQRDSSIDKPYEGKNMFVMSFIFLGDHEQLTDIKQPWPNPIVFYDPPAEGNINLAIDPDNLYSTVKPEMRVLNREPYRDQYHRYLSVLPNFNQLHAIRKVAGQQTVQNETNVCAMSFHGDMLTCTAGGAEISRVVGSGHLEHSFVGVASVREGKGLRPVGQPSLTTMI</sequence>
<protein>
    <submittedName>
        <fullName evidence="1 2">Uncharacterized protein</fullName>
    </submittedName>
</protein>
<keyword evidence="3" id="KW-1185">Reference proteome</keyword>
<evidence type="ECO:0000313" key="3">
    <source>
        <dbReference type="Proteomes" id="UP000011087"/>
    </source>
</evidence>
<dbReference type="EMBL" id="JH993054">
    <property type="protein sequence ID" value="EKX37876.1"/>
    <property type="molecule type" value="Genomic_DNA"/>
</dbReference>
<reference evidence="2" key="3">
    <citation type="submission" date="2016-03" db="UniProtKB">
        <authorList>
            <consortium name="EnsemblProtists"/>
        </authorList>
    </citation>
    <scope>IDENTIFICATION</scope>
</reference>
<reference evidence="3" key="2">
    <citation type="submission" date="2012-11" db="EMBL/GenBank/DDBJ databases">
        <authorList>
            <person name="Kuo A."/>
            <person name="Curtis B.A."/>
            <person name="Tanifuji G."/>
            <person name="Burki F."/>
            <person name="Gruber A."/>
            <person name="Irimia M."/>
            <person name="Maruyama S."/>
            <person name="Arias M.C."/>
            <person name="Ball S.G."/>
            <person name="Gile G.H."/>
            <person name="Hirakawa Y."/>
            <person name="Hopkins J.F."/>
            <person name="Rensing S.A."/>
            <person name="Schmutz J."/>
            <person name="Symeonidi A."/>
            <person name="Elias M."/>
            <person name="Eveleigh R.J."/>
            <person name="Herman E.K."/>
            <person name="Klute M.J."/>
            <person name="Nakayama T."/>
            <person name="Obornik M."/>
            <person name="Reyes-Prieto A."/>
            <person name="Armbrust E.V."/>
            <person name="Aves S.J."/>
            <person name="Beiko R.G."/>
            <person name="Coutinho P."/>
            <person name="Dacks J.B."/>
            <person name="Durnford D.G."/>
            <person name="Fast N.M."/>
            <person name="Green B.R."/>
            <person name="Grisdale C."/>
            <person name="Hempe F."/>
            <person name="Henrissat B."/>
            <person name="Hoppner M.P."/>
            <person name="Ishida K.-I."/>
            <person name="Kim E."/>
            <person name="Koreny L."/>
            <person name="Kroth P.G."/>
            <person name="Liu Y."/>
            <person name="Malik S.-B."/>
            <person name="Maier U.G."/>
            <person name="McRose D."/>
            <person name="Mock T."/>
            <person name="Neilson J.A."/>
            <person name="Onodera N.T."/>
            <person name="Poole A.M."/>
            <person name="Pritham E.J."/>
            <person name="Richards T.A."/>
            <person name="Rocap G."/>
            <person name="Roy S.W."/>
            <person name="Sarai C."/>
            <person name="Schaack S."/>
            <person name="Shirato S."/>
            <person name="Slamovits C.H."/>
            <person name="Spencer D.F."/>
            <person name="Suzuki S."/>
            <person name="Worden A.Z."/>
            <person name="Zauner S."/>
            <person name="Barry K."/>
            <person name="Bell C."/>
            <person name="Bharti A.K."/>
            <person name="Crow J.A."/>
            <person name="Grimwood J."/>
            <person name="Kramer R."/>
            <person name="Lindquist E."/>
            <person name="Lucas S."/>
            <person name="Salamov A."/>
            <person name="McFadden G.I."/>
            <person name="Lane C.E."/>
            <person name="Keeling P.J."/>
            <person name="Gray M.W."/>
            <person name="Grigoriev I.V."/>
            <person name="Archibald J.M."/>
        </authorList>
    </citation>
    <scope>NUCLEOTIDE SEQUENCE</scope>
    <source>
        <strain evidence="3">CCMP2712</strain>
    </source>
</reference>
<organism evidence="1">
    <name type="scientific">Guillardia theta (strain CCMP2712)</name>
    <name type="common">Cryptophyte</name>
    <dbReference type="NCBI Taxonomy" id="905079"/>
    <lineage>
        <taxon>Eukaryota</taxon>
        <taxon>Cryptophyceae</taxon>
        <taxon>Pyrenomonadales</taxon>
        <taxon>Geminigeraceae</taxon>
        <taxon>Guillardia</taxon>
    </lineage>
</organism>
<proteinExistence type="predicted"/>
<dbReference type="EnsemblProtists" id="EKX37876">
    <property type="protein sequence ID" value="EKX37876"/>
    <property type="gene ID" value="GUITHDRAFT_144698"/>
</dbReference>
<evidence type="ECO:0000313" key="1">
    <source>
        <dbReference type="EMBL" id="EKX37876.1"/>
    </source>
</evidence>
<dbReference type="Proteomes" id="UP000011087">
    <property type="component" value="Unassembled WGS sequence"/>
</dbReference>
<dbReference type="RefSeq" id="XP_005824856.1">
    <property type="nucleotide sequence ID" value="XM_005824799.1"/>
</dbReference>
<dbReference type="PaxDb" id="55529-EKX37876"/>